<organism evidence="1 3">
    <name type="scientific">Medicago truncatula</name>
    <name type="common">Barrel medic</name>
    <name type="synonym">Medicago tribuloides</name>
    <dbReference type="NCBI Taxonomy" id="3880"/>
    <lineage>
        <taxon>Eukaryota</taxon>
        <taxon>Viridiplantae</taxon>
        <taxon>Streptophyta</taxon>
        <taxon>Embryophyta</taxon>
        <taxon>Tracheophyta</taxon>
        <taxon>Spermatophyta</taxon>
        <taxon>Magnoliopsida</taxon>
        <taxon>eudicotyledons</taxon>
        <taxon>Gunneridae</taxon>
        <taxon>Pentapetalae</taxon>
        <taxon>rosids</taxon>
        <taxon>fabids</taxon>
        <taxon>Fabales</taxon>
        <taxon>Fabaceae</taxon>
        <taxon>Papilionoideae</taxon>
        <taxon>50 kb inversion clade</taxon>
        <taxon>NPAAA clade</taxon>
        <taxon>Hologalegina</taxon>
        <taxon>IRL clade</taxon>
        <taxon>Trifolieae</taxon>
        <taxon>Medicago</taxon>
    </lineage>
</organism>
<evidence type="ECO:0000313" key="2">
    <source>
        <dbReference type="EnsemblPlants" id="AET03406"/>
    </source>
</evidence>
<proteinExistence type="predicted"/>
<reference evidence="2" key="3">
    <citation type="submission" date="2015-04" db="UniProtKB">
        <authorList>
            <consortium name="EnsemblPlants"/>
        </authorList>
    </citation>
    <scope>IDENTIFICATION</scope>
    <source>
        <strain evidence="2">cv. Jemalong A17</strain>
    </source>
</reference>
<dbReference type="EMBL" id="CM001224">
    <property type="protein sequence ID" value="AET03406.1"/>
    <property type="molecule type" value="Genomic_DNA"/>
</dbReference>
<reference evidence="1 3" key="2">
    <citation type="journal article" date="2014" name="BMC Genomics">
        <title>An improved genome release (version Mt4.0) for the model legume Medicago truncatula.</title>
        <authorList>
            <person name="Tang H."/>
            <person name="Krishnakumar V."/>
            <person name="Bidwell S."/>
            <person name="Rosen B."/>
            <person name="Chan A."/>
            <person name="Zhou S."/>
            <person name="Gentzbittel L."/>
            <person name="Childs K.L."/>
            <person name="Yandell M."/>
            <person name="Gundlach H."/>
            <person name="Mayer K.F."/>
            <person name="Schwartz D.C."/>
            <person name="Town C.D."/>
        </authorList>
    </citation>
    <scope>GENOME REANNOTATION</scope>
    <source>
        <strain evidence="2 3">cv. Jemalong A17</strain>
    </source>
</reference>
<sequence>MSTCLELLWMGDYLVEELGKSQRGMTMGTHWAGYHSAHLHTCVLRKSPYPSSYPCGLLIFQLENPIFFNIENLVLTALKDNQYSGKEDENCNIHLTDFLEACKTINLKGVSKSDKRLTLFGYSLKGRAKD</sequence>
<dbReference type="Proteomes" id="UP000002051">
    <property type="component" value="Chromosome 8"/>
</dbReference>
<accession>G7LJB0</accession>
<name>G7LJB0_MEDTR</name>
<evidence type="ECO:0000313" key="1">
    <source>
        <dbReference type="EMBL" id="AET03406.1"/>
    </source>
</evidence>
<dbReference type="HOGENOM" id="CLU_1941258_0_0_1"/>
<dbReference type="EnsemblPlants" id="AET03406">
    <property type="protein sequence ID" value="AET03406"/>
    <property type="gene ID" value="MTR_8g069230"/>
</dbReference>
<protein>
    <submittedName>
        <fullName evidence="1 2">Uncharacterized protein</fullName>
    </submittedName>
</protein>
<dbReference type="PaxDb" id="3880-AET03406"/>
<evidence type="ECO:0000313" key="3">
    <source>
        <dbReference type="Proteomes" id="UP000002051"/>
    </source>
</evidence>
<keyword evidence="3" id="KW-1185">Reference proteome</keyword>
<gene>
    <name evidence="1" type="ordered locus">MTR_8g069230</name>
</gene>
<reference evidence="1 3" key="1">
    <citation type="journal article" date="2011" name="Nature">
        <title>The Medicago genome provides insight into the evolution of rhizobial symbioses.</title>
        <authorList>
            <person name="Young N.D."/>
            <person name="Debelle F."/>
            <person name="Oldroyd G.E."/>
            <person name="Geurts R."/>
            <person name="Cannon S.B."/>
            <person name="Udvardi M.K."/>
            <person name="Benedito V.A."/>
            <person name="Mayer K.F."/>
            <person name="Gouzy J."/>
            <person name="Schoof H."/>
            <person name="Van de Peer Y."/>
            <person name="Proost S."/>
            <person name="Cook D.R."/>
            <person name="Meyers B.C."/>
            <person name="Spannagl M."/>
            <person name="Cheung F."/>
            <person name="De Mita S."/>
            <person name="Krishnakumar V."/>
            <person name="Gundlach H."/>
            <person name="Zhou S."/>
            <person name="Mudge J."/>
            <person name="Bharti A.K."/>
            <person name="Murray J.D."/>
            <person name="Naoumkina M.A."/>
            <person name="Rosen B."/>
            <person name="Silverstein K.A."/>
            <person name="Tang H."/>
            <person name="Rombauts S."/>
            <person name="Zhao P.X."/>
            <person name="Zhou P."/>
            <person name="Barbe V."/>
            <person name="Bardou P."/>
            <person name="Bechner M."/>
            <person name="Bellec A."/>
            <person name="Berger A."/>
            <person name="Berges H."/>
            <person name="Bidwell S."/>
            <person name="Bisseling T."/>
            <person name="Choisne N."/>
            <person name="Couloux A."/>
            <person name="Denny R."/>
            <person name="Deshpande S."/>
            <person name="Dai X."/>
            <person name="Doyle J.J."/>
            <person name="Dudez A.M."/>
            <person name="Farmer A.D."/>
            <person name="Fouteau S."/>
            <person name="Franken C."/>
            <person name="Gibelin C."/>
            <person name="Gish J."/>
            <person name="Goldstein S."/>
            <person name="Gonzalez A.J."/>
            <person name="Green P.J."/>
            <person name="Hallab A."/>
            <person name="Hartog M."/>
            <person name="Hua A."/>
            <person name="Humphray S.J."/>
            <person name="Jeong D.H."/>
            <person name="Jing Y."/>
            <person name="Jocker A."/>
            <person name="Kenton S.M."/>
            <person name="Kim D.J."/>
            <person name="Klee K."/>
            <person name="Lai H."/>
            <person name="Lang C."/>
            <person name="Lin S."/>
            <person name="Macmil S.L."/>
            <person name="Magdelenat G."/>
            <person name="Matthews L."/>
            <person name="McCorrison J."/>
            <person name="Monaghan E.L."/>
            <person name="Mun J.H."/>
            <person name="Najar F.Z."/>
            <person name="Nicholson C."/>
            <person name="Noirot C."/>
            <person name="O'Bleness M."/>
            <person name="Paule C.R."/>
            <person name="Poulain J."/>
            <person name="Prion F."/>
            <person name="Qin B."/>
            <person name="Qu C."/>
            <person name="Retzel E.F."/>
            <person name="Riddle C."/>
            <person name="Sallet E."/>
            <person name="Samain S."/>
            <person name="Samson N."/>
            <person name="Sanders I."/>
            <person name="Saurat O."/>
            <person name="Scarpelli C."/>
            <person name="Schiex T."/>
            <person name="Segurens B."/>
            <person name="Severin A.J."/>
            <person name="Sherrier D.J."/>
            <person name="Shi R."/>
            <person name="Sims S."/>
            <person name="Singer S.R."/>
            <person name="Sinharoy S."/>
            <person name="Sterck L."/>
            <person name="Viollet A."/>
            <person name="Wang B.B."/>
            <person name="Wang K."/>
            <person name="Wang M."/>
            <person name="Wang X."/>
            <person name="Warfsmann J."/>
            <person name="Weissenbach J."/>
            <person name="White D.D."/>
            <person name="White J.D."/>
            <person name="Wiley G.B."/>
            <person name="Wincker P."/>
            <person name="Xing Y."/>
            <person name="Yang L."/>
            <person name="Yao Z."/>
            <person name="Ying F."/>
            <person name="Zhai J."/>
            <person name="Zhou L."/>
            <person name="Zuber A."/>
            <person name="Denarie J."/>
            <person name="Dixon R.A."/>
            <person name="May G.D."/>
            <person name="Schwartz D.C."/>
            <person name="Rogers J."/>
            <person name="Quetier F."/>
            <person name="Town C.D."/>
            <person name="Roe B.A."/>
        </authorList>
    </citation>
    <scope>NUCLEOTIDE SEQUENCE [LARGE SCALE GENOMIC DNA]</scope>
    <source>
        <strain evidence="1">A17</strain>
        <strain evidence="2 3">cv. Jemalong A17</strain>
    </source>
</reference>
<dbReference type="AlphaFoldDB" id="G7LJB0"/>